<reference evidence="2 3" key="1">
    <citation type="journal article" date="2017" name="Front. Microbiol.">
        <title>Comparative Genomic Analysis of the Class Epsilonproteobacteria and Proposed Reclassification to Epsilonbacteraeota (phyl. nov.).</title>
        <authorList>
            <person name="Waite D.W."/>
            <person name="Vanwonterghem I."/>
            <person name="Rinke C."/>
            <person name="Parks D.H."/>
            <person name="Zhang Y."/>
            <person name="Takai K."/>
            <person name="Sievert S.M."/>
            <person name="Simon J."/>
            <person name="Campbell B.J."/>
            <person name="Hanson T.E."/>
            <person name="Woyke T."/>
            <person name="Klotz M.G."/>
            <person name="Hugenholtz P."/>
        </authorList>
    </citation>
    <scope>NUCLEOTIDE SEQUENCE [LARGE SCALE GENOMIC DNA]</scope>
    <source>
        <strain evidence="2">UBA12443</strain>
    </source>
</reference>
<feature type="region of interest" description="Disordered" evidence="1">
    <location>
        <begin position="1"/>
        <end position="33"/>
    </location>
</feature>
<dbReference type="RefSeq" id="WP_294893918.1">
    <property type="nucleotide sequence ID" value="NZ_DLUI01000140.1"/>
</dbReference>
<name>A0A2D3W8Q7_9BACT</name>
<accession>A0A2D3W8Q7</accession>
<evidence type="ECO:0000313" key="2">
    <source>
        <dbReference type="EMBL" id="DAB37721.1"/>
    </source>
</evidence>
<sequence length="73" mass="8421">MAKKSFLQNIEKVKSSAAMSEREESKKGDKEKKKKLITIPVEWEDKIRQFHGGTVSAYILIALQERMQRDGLI</sequence>
<comment type="caution">
    <text evidence="2">The sequence shown here is derived from an EMBL/GenBank/DDBJ whole genome shotgun (WGS) entry which is preliminary data.</text>
</comment>
<gene>
    <name evidence="2" type="ORF">CFH83_09670</name>
</gene>
<dbReference type="Proteomes" id="UP000228859">
    <property type="component" value="Unassembled WGS sequence"/>
</dbReference>
<proteinExistence type="predicted"/>
<dbReference type="AlphaFoldDB" id="A0A2D3W8Q7"/>
<organism evidence="2 3">
    <name type="scientific">Sulfuricurvum kujiense</name>
    <dbReference type="NCBI Taxonomy" id="148813"/>
    <lineage>
        <taxon>Bacteria</taxon>
        <taxon>Pseudomonadati</taxon>
        <taxon>Campylobacterota</taxon>
        <taxon>Epsilonproteobacteria</taxon>
        <taxon>Campylobacterales</taxon>
        <taxon>Sulfurimonadaceae</taxon>
        <taxon>Sulfuricurvum</taxon>
    </lineage>
</organism>
<evidence type="ECO:0000313" key="3">
    <source>
        <dbReference type="Proteomes" id="UP000228859"/>
    </source>
</evidence>
<feature type="compositionally biased region" description="Basic and acidic residues" evidence="1">
    <location>
        <begin position="20"/>
        <end position="31"/>
    </location>
</feature>
<protein>
    <submittedName>
        <fullName evidence="2">Uncharacterized protein</fullName>
    </submittedName>
</protein>
<dbReference type="EMBL" id="DLUI01000140">
    <property type="protein sequence ID" value="DAB37721.1"/>
    <property type="molecule type" value="Genomic_DNA"/>
</dbReference>
<evidence type="ECO:0000256" key="1">
    <source>
        <dbReference type="SAM" id="MobiDB-lite"/>
    </source>
</evidence>